<comment type="cofactor">
    <cofactor evidence="1">
        <name>pantetheine 4'-phosphate</name>
        <dbReference type="ChEBI" id="CHEBI:47942"/>
    </cofactor>
</comment>
<evidence type="ECO:0000313" key="7">
    <source>
        <dbReference type="Proteomes" id="UP001160499"/>
    </source>
</evidence>
<dbReference type="InterPro" id="IPR020802">
    <property type="entry name" value="TesA-like"/>
</dbReference>
<reference evidence="6 7" key="1">
    <citation type="submission" date="2023-04" db="EMBL/GenBank/DDBJ databases">
        <title>Forest soil microbial communities from Buena Vista Peninsula, Colon Province, Panama.</title>
        <authorList>
            <person name="Bouskill N."/>
        </authorList>
    </citation>
    <scope>NUCLEOTIDE SEQUENCE [LARGE SCALE GENOMIC DNA]</scope>
    <source>
        <strain evidence="6 7">GGS1</strain>
    </source>
</reference>
<dbReference type="CDD" id="cd19543">
    <property type="entry name" value="DCL_NRPS"/>
    <property type="match status" value="1"/>
</dbReference>
<dbReference type="SMART" id="SM00823">
    <property type="entry name" value="PKS_PP"/>
    <property type="match status" value="3"/>
</dbReference>
<dbReference type="Proteomes" id="UP001160499">
    <property type="component" value="Unassembled WGS sequence"/>
</dbReference>
<dbReference type="SUPFAM" id="SSF53474">
    <property type="entry name" value="alpha/beta-Hydrolases"/>
    <property type="match status" value="1"/>
</dbReference>
<dbReference type="NCBIfam" id="NF003417">
    <property type="entry name" value="PRK04813.1"/>
    <property type="match status" value="5"/>
</dbReference>
<sequence>MVRARVEDVWPLSPLQEGLLFHASFDGRGPDVYQGQRCLDVLGPLDADVLRASWEALLARHAALRASFRRRSSGESVQVIAREVDLPWQEADVSGLPEADADAEIDRLCAAEMGRRFDPAVPPLLRLLLIRVTPDRHRLVLTSHHLLMDGWSLPVLFGELTVVYAAGGDARVLPRTTSYREYLAWLTRQDKPAARAAWQAELAGAEEPTLVAPADPGRRPGETAHVITELPAALSQDLSGVARGQGVTLNTVIQGAWALVLAQLAGRTDVVFGATAAGRPSDLPGVESMVGLFMNTLPVRLRLDGAQPVARLLTDLQERQSALMPHQHLGLPEVQRLAGTGAVFDTIVVYENYPSPSEEEPVRGAEAIEIRRTREVKDASHYPLALVVVPDERMHIKLDYQQDLFDQEAAESVVARLVRVLEQIAADPLTRVRDIDLLDADERARVVEEWNDTGSPAGSATVPELFAARVARTPDAPAVRCGAVQLSYAELDKRANRLARYLRQRGVGAETRVGLRLARGTDMIVAILGVWKTGAAYVPLDPEHPADRLEFMTRDSGAALTLDDDALTAAAEAVAAESDAPLHPTTDADQLAYVIYTSGSTGRPKGVAVAHRGVAALAAAMRPVLGVTEGEVSLQFASFSFDAAVLDVAVTLVAGGTLAIASDEERTDPRALTQLIRDAGVTVASVVPSLLSVLDPESVPGVRNWVLGAEHLTADLAARWAARARVWNTYGPTEATVITTAVELAPGIRPQDAPPAIGRPLAHAGTYVLDAFLRPVAPGATGEVYITGPGLARGYAGRADLTAERFVACPFLPGQRMYRTGDLARWAGDGLLHFAGRADEQVKIRGFRVEPGEVESVVAAHPDIAQATVVVRDHRLLAYVVAGNGLDPAAVREYAATRLPAYMVPAAVTVLDRLPLTVNGKVDKATLPAPETVGGPERAPSTPVEEILCGLFADVLSLERVGPDDSFFEAGGDSLLGMRLTARIRAVLDADLSVRDLFATPSAAGLARVLSVTADGARAPLRPAVRPDRVPPSYAQRRMWFLNRMAGAGADATGAYNLPLALRLTGDLDQRALEEALGDLADRHESLRTVFPDADGEPWQQVLTGEAARPPLTAIDTDEARLEEVLAQQSHHAFDLSTELPWRVALLTVGPGEFVLLLVVHHIASDGWSMGVLAADLRVAYAARCAGRVPEWEPLPVQYADYALWQRETLGDPEDPESLLSAQLGYWRGALADSPPELSLPVDRPRTAEPSFRGGSVPVGVDADTHARLMTLAARGRATMFMVVHAAVSVLLSRMGGGSDIPVGTGIAGRGDAQLEKLSGFFVNTLVLRADLAGDPSFAEVLRRVRETDLAAYAHQDVPFERLVEELNPARSLSRNPLFQVMVALQNVPEADWELPGLRVSPLLPVTELPARFDLSFSLAERREADGSPGGLGGGILYAADLFDASTVRSLGNRLVRVLEQIAADPQVRLSEIDVLDADERTRVIEEWNGATRPASVGSWLELFDDWVGLTPNGMAVRCGVVELSYAELDERSNRLARFLRKRGVGVESRVGLKLARGVDMVVAMLGVWKAGAAYVPLDPEYPADRLAFMTADSGAALVIDEVWLSDARATIAAQSDAPLGIKVGPDQLAYVIYTSGSTGRPKGVAVEHRGVVDLVEAIEPVLGVAEGVTVLQFASFSFDASVLDVTATLDGGGTLAIATSEERTDPQALAEMIRSTGVSVASVVPSLLGVLDPESVPGVRNWVLGAERLSADLAARWQARARVWNTYGPTEATVMATAVEIADGITPEDAPPAIGRPLPNSRVFVLDEFLRPAPVGAVGEVYLAGPGLARGYLGRVDLTAERFVACPFDAGTRMYRTGDLARWTGDGLLHFAGRVDEQVKVRGFRIELGEVESVLAAHPDVTQATVLVREDRLIAYVVSRSEPSVIREFAAQRLPEYMVPATVVLLDELPLTPNGKVDQSALPAPDTERGAGRAPATPVEEILCGLFADVLGAERVGVDDDFFESGGDSLLGMRLVAQIRAVLDADLSIRELFGAPTVKGVARLLDDAAAGSRPEVLRPRTRPEEVPLSFGQQRMWFLNRMDGTNSDAAGAYNLPLALRLTGDLDRRALEEALGGLADRHESLRTVFPAREGKPWQDVLTGPAAHPGLVLRDTDPEHLHATMDELCGRGFDLSTELPWRVALLTVGPGEFVLLLVVHHIASDGWSMGVLAADLRVAYAARCAGRVPEWEPLPVQYADYALWQRETLGDPEDPESLLSAQLGYWRGALADSPPELSLPVDRPRTAEPSFRSGTVDVEVDAQTHERLVEVAGRGRATMFMVVHAAVSVLLSRMGGGSDIPVGTGIAGRGDAQLEKLSGFFVNTLVLRADLAGDPSFAEVLRRVRETDLAAYAHQDVPFERLVEELNPARSLSRNPLFQVMVALQNVPETEWELPGLRVAPLPPIAEPPARFDLSFSLAERREADGSAGGLGGGILYAADLFDASTVRSLGNRLVRVLEQIAADPQVRLSEIDVLDADERALVVGEWNDTGRPIGSETVPELVAEWVVRAPESAAVRCGTVELSYAGLDERSNRLARFLRKRGVGVESRVGLKLARGVDMVVAMLGVWKAGAAYVPLDPEYPADRLAFMVTSSEAAPVIDEDWLSDADELIAAESVEPLAVVLDPDRLAYVIYTSGSTGRPKGVAVAHRGLANLVAAMGPILGAGPGEVTLQFASFSFDASVLDVAVTLAGGGTLAIATSEERTDPLALAEMIRSSGVSVASVVPSLLGVLDPESVPGVRNWVLGAERLSADLAARWRARAGVWNTYGPTEATVMATAVEIAQSITPESAPPAIGRPLPNCRVFVLDEFLRPAPVGAVGEVYLAGPGLARGYLGRADLTGERFVACPFLPAQRMYRTGDLARWTDDGLLHFAGRADEQVKIRGFRIELGEVESVIAAHPDVAQAAVLVREDRPGDPRIVAYTVPTAAADGLDTGAVREFAAERLPEYMVPATMMVLDELPLTPNGKLHKSALPAPNYADLVSAKAAQGELQETLCALFAEVLGLERVGPDDNFFDLGGNSALAMRLAGRIRTELGAELSIRHFFGSSTPVGVERLLGDKLRPPLRAMEQRPDEIPASVRQQRIWRSERETGRGAAGHLPAALRLDGELDVPALRAALADLVDRHELLRTLFGETEDGRLVQRVCDAGDATVAPGLTVVPTSELDLPGELDVRVRRGFDLTRETPWAPYLLTLSETEHVLLLVIHPIAADESSLNLIVRDLAAAYGARREGRVSERAPLPLQFADYAVWEKELLKGEEKADSLVADQLEYWRATWADAPSHTPLPVDRQRPPQPAWTTASLPLRIPAETHAKLMDATEAADVTSFTAVHVALALLLSRLSAGTDLVIGTVLPRPDGEESLEGVVGPLSGLLSLRLDTFGNPTFLGLVKRAREVYQEALQNQDVPFERLVELVSPDISPAHHPVFQVLLDVRDDIAEKWEDAELPGLATTRLTLPPTASALDLRLTLTESFEDYGDPDGIVGTLDYATELFDEPTAAAFGRRLVRVLEQVADDPELRVGQIEVLLDEAELRQAVGAGEAAQDTPPERTLVELLAEQAALMPEAVAVSNGQRSVTFGGLDAAAAALARRLAARGVGYEDTVAIALPPGADLVTALLGVLKSGAACCVTEVGRTPVDALVAPGGGRYAAIVARAEDIEGVESADLWLSVDAPAAEAEPVGTPAAPPLPAHAALILPVTAADAGEGADAGTHAIEGVVIEHHALAGRALDRRRDRSPGAESTETLLDIRMPVADLLLPLLTALGAGDSVRLGVPGGTGAETEPETAQRLITTPELLPTVPQLSAAEVVMVGNGGPEPANGAGEWRARHPRPALVSARGTAETAGAWLRHRTDPGEGLPAMLDIGTPVGDSRAYLLDYFLRPVPPGTPGEVYVAGHGLARGYADAPGATGGRFVASPFGGSGERMFRTGRWARRDAGGQLHLQAGAPGRQMRDGVLRRTVRNSEDLGVLLPLRPEGTRRPLFCVHHGTGLSWSYATLLPYLPADLPVYGVQARGLGGPERLPRTIDEMAADYIEQIRSVQPEGPYRLLGWSLGGVVAQAIACRLQDEGQQVDLLALLDAYPLRDVGEIAAEDESVLGPADGRATWGENEAGKDGRAMEVRGPLLENMREVIKNTVGLIRDHRPAVFRGDLLVFVATERKTETLLATEAIASWRPYVAGDIETHEVTAAHEDMLEPAHRPVIGRVLDQKIRTATTRAREGQ</sequence>
<dbReference type="Gene3D" id="3.30.300.30">
    <property type="match status" value="3"/>
</dbReference>
<protein>
    <submittedName>
        <fullName evidence="6">Amino acid adenylation domain-containing protein</fullName>
    </submittedName>
</protein>
<dbReference type="Gene3D" id="3.40.50.12780">
    <property type="entry name" value="N-terminal domain of ligase-like"/>
    <property type="match status" value="4"/>
</dbReference>
<dbReference type="Gene3D" id="1.10.1200.10">
    <property type="entry name" value="ACP-like"/>
    <property type="match status" value="2"/>
</dbReference>
<keyword evidence="7" id="KW-1185">Reference proteome</keyword>
<organism evidence="6 7">
    <name type="scientific">Streptomyces pseudovenezuelae</name>
    <dbReference type="NCBI Taxonomy" id="67350"/>
    <lineage>
        <taxon>Bacteria</taxon>
        <taxon>Bacillati</taxon>
        <taxon>Actinomycetota</taxon>
        <taxon>Actinomycetes</taxon>
        <taxon>Kitasatosporales</taxon>
        <taxon>Streptomycetaceae</taxon>
        <taxon>Streptomyces</taxon>
        <taxon>Streptomyces aurantiacus group</taxon>
    </lineage>
</organism>
<evidence type="ECO:0000313" key="6">
    <source>
        <dbReference type="EMBL" id="MDH6220984.1"/>
    </source>
</evidence>
<proteinExistence type="predicted"/>
<dbReference type="InterPro" id="IPR001242">
    <property type="entry name" value="Condensation_dom"/>
</dbReference>
<dbReference type="InterPro" id="IPR020806">
    <property type="entry name" value="PKS_PP-bd"/>
</dbReference>
<dbReference type="Gene3D" id="3.30.559.30">
    <property type="entry name" value="Nonribosomal peptide synthetase, condensation domain"/>
    <property type="match status" value="4"/>
</dbReference>
<dbReference type="InterPro" id="IPR036736">
    <property type="entry name" value="ACP-like_sf"/>
</dbReference>
<dbReference type="Pfam" id="PF00975">
    <property type="entry name" value="Thioesterase"/>
    <property type="match status" value="1"/>
</dbReference>
<dbReference type="PANTHER" id="PTHR45527">
    <property type="entry name" value="NONRIBOSOMAL PEPTIDE SYNTHETASE"/>
    <property type="match status" value="1"/>
</dbReference>
<dbReference type="NCBIfam" id="TIGR01733">
    <property type="entry name" value="AA-adenyl-dom"/>
    <property type="match status" value="3"/>
</dbReference>
<keyword evidence="3" id="KW-0597">Phosphoprotein</keyword>
<dbReference type="Gene3D" id="3.40.50.1820">
    <property type="entry name" value="alpha/beta hydrolase"/>
    <property type="match status" value="2"/>
</dbReference>
<evidence type="ECO:0000256" key="4">
    <source>
        <dbReference type="SAM" id="MobiDB-lite"/>
    </source>
</evidence>
<feature type="domain" description="Carrier" evidence="5">
    <location>
        <begin position="3023"/>
        <end position="3098"/>
    </location>
</feature>
<dbReference type="InterPro" id="IPR010071">
    <property type="entry name" value="AA_adenyl_dom"/>
</dbReference>
<dbReference type="Gene3D" id="3.30.559.10">
    <property type="entry name" value="Chloramphenicol acetyltransferase-like domain"/>
    <property type="match status" value="4"/>
</dbReference>
<dbReference type="InterPro" id="IPR045851">
    <property type="entry name" value="AMP-bd_C_sf"/>
</dbReference>
<dbReference type="Pfam" id="PF00501">
    <property type="entry name" value="AMP-binding"/>
    <property type="match status" value="5"/>
</dbReference>
<comment type="caution">
    <text evidence="6">The sequence shown here is derived from an EMBL/GenBank/DDBJ whole genome shotgun (WGS) entry which is preliminary data.</text>
</comment>
<dbReference type="InterPro" id="IPR009081">
    <property type="entry name" value="PP-bd_ACP"/>
</dbReference>
<dbReference type="InterPro" id="IPR000873">
    <property type="entry name" value="AMP-dep_synth/lig_dom"/>
</dbReference>
<dbReference type="PROSITE" id="PS50075">
    <property type="entry name" value="CARRIER"/>
    <property type="match status" value="3"/>
</dbReference>
<name>A0ABT6LYS3_9ACTN</name>
<feature type="domain" description="Carrier" evidence="5">
    <location>
        <begin position="939"/>
        <end position="1014"/>
    </location>
</feature>
<dbReference type="InterPro" id="IPR029058">
    <property type="entry name" value="AB_hydrolase_fold"/>
</dbReference>
<evidence type="ECO:0000256" key="2">
    <source>
        <dbReference type="ARBA" id="ARBA00022450"/>
    </source>
</evidence>
<dbReference type="SUPFAM" id="SSF47336">
    <property type="entry name" value="ACP-like"/>
    <property type="match status" value="3"/>
</dbReference>
<dbReference type="CDD" id="cd05930">
    <property type="entry name" value="A_NRPS"/>
    <property type="match status" value="3"/>
</dbReference>
<dbReference type="Pfam" id="PF00668">
    <property type="entry name" value="Condensation"/>
    <property type="match status" value="4"/>
</dbReference>
<dbReference type="InterPro" id="IPR020845">
    <property type="entry name" value="AMP-binding_CS"/>
</dbReference>
<dbReference type="SUPFAM" id="SSF56801">
    <property type="entry name" value="Acetyl-CoA synthetase-like"/>
    <property type="match status" value="4"/>
</dbReference>
<dbReference type="PROSITE" id="PS00012">
    <property type="entry name" value="PHOSPHOPANTETHEINE"/>
    <property type="match status" value="2"/>
</dbReference>
<dbReference type="SUPFAM" id="SSF52777">
    <property type="entry name" value="CoA-dependent acyltransferases"/>
    <property type="match status" value="8"/>
</dbReference>
<dbReference type="InterPro" id="IPR006162">
    <property type="entry name" value="Ppantetheine_attach_site"/>
</dbReference>
<dbReference type="CDD" id="cd19540">
    <property type="entry name" value="LCL_NRPS-like"/>
    <property type="match status" value="2"/>
</dbReference>
<dbReference type="SMART" id="SM00824">
    <property type="entry name" value="PKS_TE"/>
    <property type="match status" value="1"/>
</dbReference>
<dbReference type="PROSITE" id="PS00455">
    <property type="entry name" value="AMP_BINDING"/>
    <property type="match status" value="3"/>
</dbReference>
<dbReference type="InterPro" id="IPR001031">
    <property type="entry name" value="Thioesterase"/>
</dbReference>
<dbReference type="InterPro" id="IPR042099">
    <property type="entry name" value="ANL_N_sf"/>
</dbReference>
<feature type="domain" description="Carrier" evidence="5">
    <location>
        <begin position="1975"/>
        <end position="2050"/>
    </location>
</feature>
<accession>A0ABT6LYS3</accession>
<dbReference type="Pfam" id="PF13193">
    <property type="entry name" value="AMP-binding_C"/>
    <property type="match status" value="3"/>
</dbReference>
<dbReference type="InterPro" id="IPR025110">
    <property type="entry name" value="AMP-bd_C"/>
</dbReference>
<gene>
    <name evidence="6" type="ORF">M2283_008326</name>
</gene>
<dbReference type="Pfam" id="PF00550">
    <property type="entry name" value="PP-binding"/>
    <property type="match status" value="3"/>
</dbReference>
<evidence type="ECO:0000259" key="5">
    <source>
        <dbReference type="PROSITE" id="PS50075"/>
    </source>
</evidence>
<dbReference type="EMBL" id="JARXVH010000020">
    <property type="protein sequence ID" value="MDH6220984.1"/>
    <property type="molecule type" value="Genomic_DNA"/>
</dbReference>
<evidence type="ECO:0000256" key="1">
    <source>
        <dbReference type="ARBA" id="ARBA00001957"/>
    </source>
</evidence>
<feature type="region of interest" description="Disordered" evidence="4">
    <location>
        <begin position="1957"/>
        <end position="1976"/>
    </location>
</feature>
<keyword evidence="2" id="KW-0596">Phosphopantetheine</keyword>
<evidence type="ECO:0000256" key="3">
    <source>
        <dbReference type="ARBA" id="ARBA00022553"/>
    </source>
</evidence>
<dbReference type="InterPro" id="IPR023213">
    <property type="entry name" value="CAT-like_dom_sf"/>
</dbReference>
<dbReference type="PANTHER" id="PTHR45527:SF1">
    <property type="entry name" value="FATTY ACID SYNTHASE"/>
    <property type="match status" value="1"/>
</dbReference>